<feature type="transmembrane region" description="Helical" evidence="13">
    <location>
        <begin position="148"/>
        <end position="181"/>
    </location>
</feature>
<dbReference type="PANTHER" id="PTHR31462">
    <property type="entry name" value="ENDOSOMAL/LYSOSOMAL POTASSIUM CHANNEL TMEM175"/>
    <property type="match status" value="1"/>
</dbReference>
<evidence type="ECO:0000256" key="7">
    <source>
        <dbReference type="ARBA" id="ARBA00022958"/>
    </source>
</evidence>
<keyword evidence="8 13" id="KW-1133">Transmembrane helix</keyword>
<evidence type="ECO:0000256" key="6">
    <source>
        <dbReference type="ARBA" id="ARBA00022826"/>
    </source>
</evidence>
<dbReference type="RefSeq" id="WP_081184060.1">
    <property type="nucleotide sequence ID" value="NZ_MJEA01000008.1"/>
</dbReference>
<proteinExistence type="inferred from homology"/>
<keyword evidence="6" id="KW-0631">Potassium channel</keyword>
<dbReference type="GO" id="GO:0015252">
    <property type="term" value="F:proton channel activity"/>
    <property type="evidence" value="ECO:0007669"/>
    <property type="project" value="InterPro"/>
</dbReference>
<evidence type="ECO:0000256" key="4">
    <source>
        <dbReference type="ARBA" id="ARBA00022538"/>
    </source>
</evidence>
<organism evidence="14 15">
    <name type="scientific">Enterococcus villorum</name>
    <dbReference type="NCBI Taxonomy" id="112904"/>
    <lineage>
        <taxon>Bacteria</taxon>
        <taxon>Bacillati</taxon>
        <taxon>Bacillota</taxon>
        <taxon>Bacilli</taxon>
        <taxon>Lactobacillales</taxon>
        <taxon>Enterococcaceae</taxon>
        <taxon>Enterococcus</taxon>
    </lineage>
</organism>
<evidence type="ECO:0000256" key="11">
    <source>
        <dbReference type="ARBA" id="ARBA00023303"/>
    </source>
</evidence>
<accession>A0A1V8YH32</accession>
<evidence type="ECO:0000256" key="10">
    <source>
        <dbReference type="ARBA" id="ARBA00023136"/>
    </source>
</evidence>
<protein>
    <recommendedName>
        <fullName evidence="16">Ferrochelatase</fullName>
    </recommendedName>
</protein>
<comment type="catalytic activity">
    <reaction evidence="12">
        <text>K(+)(in) = K(+)(out)</text>
        <dbReference type="Rhea" id="RHEA:29463"/>
        <dbReference type="ChEBI" id="CHEBI:29103"/>
    </reaction>
</comment>
<evidence type="ECO:0000313" key="15">
    <source>
        <dbReference type="Proteomes" id="UP000192477"/>
    </source>
</evidence>
<evidence type="ECO:0000256" key="12">
    <source>
        <dbReference type="ARBA" id="ARBA00034430"/>
    </source>
</evidence>
<gene>
    <name evidence="14" type="ORF">BH747_09040</name>
</gene>
<dbReference type="AlphaFoldDB" id="A0A1V8YH32"/>
<evidence type="ECO:0008006" key="16">
    <source>
        <dbReference type="Google" id="ProtNLM"/>
    </source>
</evidence>
<keyword evidence="4" id="KW-0633">Potassium transport</keyword>
<dbReference type="OrthoDB" id="7626281at2"/>
<keyword evidence="9" id="KW-0406">Ion transport</keyword>
<evidence type="ECO:0000256" key="9">
    <source>
        <dbReference type="ARBA" id="ARBA00023065"/>
    </source>
</evidence>
<feature type="transmembrane region" description="Helical" evidence="13">
    <location>
        <begin position="6"/>
        <end position="23"/>
    </location>
</feature>
<dbReference type="Pfam" id="PF06736">
    <property type="entry name" value="TMEM175"/>
    <property type="match status" value="1"/>
</dbReference>
<feature type="transmembrane region" description="Helical" evidence="13">
    <location>
        <begin position="35"/>
        <end position="56"/>
    </location>
</feature>
<evidence type="ECO:0000256" key="1">
    <source>
        <dbReference type="ARBA" id="ARBA00004141"/>
    </source>
</evidence>
<dbReference type="InterPro" id="IPR010617">
    <property type="entry name" value="TMEM175-like"/>
</dbReference>
<evidence type="ECO:0000256" key="13">
    <source>
        <dbReference type="SAM" id="Phobius"/>
    </source>
</evidence>
<keyword evidence="11" id="KW-0407">Ion channel</keyword>
<evidence type="ECO:0000256" key="2">
    <source>
        <dbReference type="ARBA" id="ARBA00006920"/>
    </source>
</evidence>
<sequence length="193" mass="22007">MPKNRLEAFTDAVIAIIMTILVLELHKPEADTWQALTALGYRFLIYIVSFFTLGIYWNNHHHMFQVVRKVNGRVLWANSFFIFALSLFPFATSWISEYSHSLVPEITYGVVTLGANIAYYLLARELVHSDPTNKKNIKELLGNYRKSYWSIGLNVLGIVLGYLITPLAVLITNGVILLGWLIPSRKIESQYGN</sequence>
<feature type="transmembrane region" description="Helical" evidence="13">
    <location>
        <begin position="102"/>
        <end position="122"/>
    </location>
</feature>
<comment type="caution">
    <text evidence="14">The sequence shown here is derived from an EMBL/GenBank/DDBJ whole genome shotgun (WGS) entry which is preliminary data.</text>
</comment>
<reference evidence="14 15" key="1">
    <citation type="journal article" date="2017" name="BMC Microbiol.">
        <title>Comparative genomics of Enterococcus spp. isolated from bovine feces.</title>
        <authorList>
            <person name="Beukers A.G."/>
            <person name="Zaheer R."/>
            <person name="Goji N."/>
            <person name="Amoako K.K."/>
            <person name="Chaves A.V."/>
            <person name="Ward M.P."/>
            <person name="McAllister T.A."/>
        </authorList>
    </citation>
    <scope>NUCLEOTIDE SEQUENCE [LARGE SCALE GENOMIC DNA]</scope>
    <source>
        <strain evidence="14 15">F1129D 143</strain>
    </source>
</reference>
<evidence type="ECO:0000256" key="5">
    <source>
        <dbReference type="ARBA" id="ARBA00022692"/>
    </source>
</evidence>
<dbReference type="GO" id="GO:0016020">
    <property type="term" value="C:membrane"/>
    <property type="evidence" value="ECO:0007669"/>
    <property type="project" value="UniProtKB-SubCell"/>
</dbReference>
<keyword evidence="7" id="KW-0630">Potassium</keyword>
<evidence type="ECO:0000256" key="8">
    <source>
        <dbReference type="ARBA" id="ARBA00022989"/>
    </source>
</evidence>
<feature type="transmembrane region" description="Helical" evidence="13">
    <location>
        <begin position="76"/>
        <end position="95"/>
    </location>
</feature>
<comment type="subcellular location">
    <subcellularLocation>
        <location evidence="1">Membrane</location>
        <topology evidence="1">Multi-pass membrane protein</topology>
    </subcellularLocation>
</comment>
<evidence type="ECO:0000313" key="14">
    <source>
        <dbReference type="EMBL" id="OQO70042.1"/>
    </source>
</evidence>
<name>A0A1V8YH32_9ENTE</name>
<dbReference type="PANTHER" id="PTHR31462:SF5">
    <property type="entry name" value="ENDOSOMAL_LYSOSOMAL PROTON CHANNEL TMEM175"/>
    <property type="match status" value="1"/>
</dbReference>
<dbReference type="Proteomes" id="UP000192477">
    <property type="component" value="Unassembled WGS sequence"/>
</dbReference>
<dbReference type="EMBL" id="MJEA01000008">
    <property type="protein sequence ID" value="OQO70042.1"/>
    <property type="molecule type" value="Genomic_DNA"/>
</dbReference>
<comment type="similarity">
    <text evidence="2">Belongs to the TMEM175 family.</text>
</comment>
<keyword evidence="3" id="KW-0813">Transport</keyword>
<evidence type="ECO:0000256" key="3">
    <source>
        <dbReference type="ARBA" id="ARBA00022448"/>
    </source>
</evidence>
<keyword evidence="10 13" id="KW-0472">Membrane</keyword>
<dbReference type="GO" id="GO:0005267">
    <property type="term" value="F:potassium channel activity"/>
    <property type="evidence" value="ECO:0007669"/>
    <property type="project" value="UniProtKB-KW"/>
</dbReference>
<keyword evidence="5 13" id="KW-0812">Transmembrane</keyword>